<evidence type="ECO:0000256" key="1">
    <source>
        <dbReference type="ARBA" id="ARBA00004651"/>
    </source>
</evidence>
<comment type="similarity">
    <text evidence="2">Belongs to the UPF0126 family.</text>
</comment>
<feature type="transmembrane region" description="Helical" evidence="7">
    <location>
        <begin position="12"/>
        <end position="31"/>
    </location>
</feature>
<keyword evidence="6 7" id="KW-0472">Membrane</keyword>
<comment type="subcellular location">
    <subcellularLocation>
        <location evidence="1">Cell membrane</location>
        <topology evidence="1">Multi-pass membrane protein</topology>
    </subcellularLocation>
</comment>
<keyword evidence="3" id="KW-1003">Cell membrane</keyword>
<feature type="transmembrane region" description="Helical" evidence="7">
    <location>
        <begin position="180"/>
        <end position="202"/>
    </location>
</feature>
<dbReference type="Proteomes" id="UP001198571">
    <property type="component" value="Unassembled WGS sequence"/>
</dbReference>
<dbReference type="RefSeq" id="WP_226933558.1">
    <property type="nucleotide sequence ID" value="NZ_JACDXX010000001.1"/>
</dbReference>
<evidence type="ECO:0000256" key="2">
    <source>
        <dbReference type="ARBA" id="ARBA00008193"/>
    </source>
</evidence>
<keyword evidence="10" id="KW-1185">Reference proteome</keyword>
<feature type="transmembrane region" description="Helical" evidence="7">
    <location>
        <begin position="124"/>
        <end position="145"/>
    </location>
</feature>
<dbReference type="PANTHER" id="PTHR30506:SF3">
    <property type="entry name" value="UPF0126 INNER MEMBRANE PROTEIN YADS-RELATED"/>
    <property type="match status" value="1"/>
</dbReference>
<protein>
    <submittedName>
        <fullName evidence="9">Trimeric intracellular cation channel family protein</fullName>
    </submittedName>
</protein>
<evidence type="ECO:0000259" key="8">
    <source>
        <dbReference type="Pfam" id="PF03458"/>
    </source>
</evidence>
<dbReference type="PANTHER" id="PTHR30506">
    <property type="entry name" value="INNER MEMBRANE PROTEIN"/>
    <property type="match status" value="1"/>
</dbReference>
<feature type="transmembrane region" description="Helical" evidence="7">
    <location>
        <begin position="38"/>
        <end position="60"/>
    </location>
</feature>
<evidence type="ECO:0000313" key="9">
    <source>
        <dbReference type="EMBL" id="MCB5408687.1"/>
    </source>
</evidence>
<keyword evidence="5 7" id="KW-1133">Transmembrane helix</keyword>
<evidence type="ECO:0000256" key="7">
    <source>
        <dbReference type="SAM" id="Phobius"/>
    </source>
</evidence>
<dbReference type="InterPro" id="IPR005115">
    <property type="entry name" value="Gly_transporter"/>
</dbReference>
<comment type="caution">
    <text evidence="9">The sequence shown here is derived from an EMBL/GenBank/DDBJ whole genome shotgun (WGS) entry which is preliminary data.</text>
</comment>
<gene>
    <name evidence="9" type="ORF">H0485_01525</name>
</gene>
<evidence type="ECO:0000256" key="4">
    <source>
        <dbReference type="ARBA" id="ARBA00022692"/>
    </source>
</evidence>
<feature type="transmembrane region" description="Helical" evidence="7">
    <location>
        <begin position="72"/>
        <end position="91"/>
    </location>
</feature>
<proteinExistence type="inferred from homology"/>
<evidence type="ECO:0000313" key="10">
    <source>
        <dbReference type="Proteomes" id="UP001198571"/>
    </source>
</evidence>
<evidence type="ECO:0000256" key="6">
    <source>
        <dbReference type="ARBA" id="ARBA00023136"/>
    </source>
</evidence>
<feature type="domain" description="Glycine transporter" evidence="8">
    <location>
        <begin position="14"/>
        <end position="89"/>
    </location>
</feature>
<organism evidence="9 10">
    <name type="scientific">Pseudogemmobacter faecipullorum</name>
    <dbReference type="NCBI Taxonomy" id="2755041"/>
    <lineage>
        <taxon>Bacteria</taxon>
        <taxon>Pseudomonadati</taxon>
        <taxon>Pseudomonadota</taxon>
        <taxon>Alphaproteobacteria</taxon>
        <taxon>Rhodobacterales</taxon>
        <taxon>Paracoccaceae</taxon>
        <taxon>Pseudogemmobacter</taxon>
    </lineage>
</organism>
<accession>A0ABS8CH13</accession>
<dbReference type="EMBL" id="JACDXX010000001">
    <property type="protein sequence ID" value="MCB5408687.1"/>
    <property type="molecule type" value="Genomic_DNA"/>
</dbReference>
<sequence>MNWLAADYSHLVWWLDIVGIYIFGLSGAMLAVRRDLDLFGIIVLATAAATAGGAIRDMMIGDQPAAMLREPSYLASAFASGVTVFFFHRLIERANRPVMLMDAIGLGVFTVAGTSKALAFGLSPAAACLIGVLTACGGGMLRDLLVTEIPRVLREEVYAVAAAAGGGLVVLGHALNWPIVLTACAGAGLTIAIRLIAMRYGLRIPRAR</sequence>
<keyword evidence="4 7" id="KW-0812">Transmembrane</keyword>
<name>A0ABS8CH13_9RHOB</name>
<feature type="domain" description="Glycine transporter" evidence="8">
    <location>
        <begin position="100"/>
        <end position="173"/>
    </location>
</feature>
<evidence type="ECO:0000256" key="5">
    <source>
        <dbReference type="ARBA" id="ARBA00022989"/>
    </source>
</evidence>
<dbReference type="Pfam" id="PF03458">
    <property type="entry name" value="Gly_transporter"/>
    <property type="match status" value="2"/>
</dbReference>
<reference evidence="9 10" key="1">
    <citation type="submission" date="2020-07" db="EMBL/GenBank/DDBJ databases">
        <title>Pseudogemmobacter sp. nov., isolated from poultry manure in Taiwan.</title>
        <authorList>
            <person name="Lin S.-Y."/>
            <person name="Tang Y.-S."/>
            <person name="Young C.-C."/>
        </authorList>
    </citation>
    <scope>NUCLEOTIDE SEQUENCE [LARGE SCALE GENOMIC DNA]</scope>
    <source>
        <strain evidence="9 10">CC-YST710</strain>
    </source>
</reference>
<evidence type="ECO:0000256" key="3">
    <source>
        <dbReference type="ARBA" id="ARBA00022475"/>
    </source>
</evidence>